<reference evidence="9 10" key="1">
    <citation type="submission" date="2019-11" db="EMBL/GenBank/DDBJ databases">
        <authorList>
            <person name="Cho J.-C."/>
        </authorList>
    </citation>
    <scope>NUCLEOTIDE SEQUENCE [LARGE SCALE GENOMIC DNA]</scope>
    <source>
        <strain evidence="8 9">JH1073</strain>
        <strain evidence="7 10">JH702</strain>
    </source>
</reference>
<dbReference type="SUPFAM" id="SSF161098">
    <property type="entry name" value="MetI-like"/>
    <property type="match status" value="1"/>
</dbReference>
<evidence type="ECO:0000256" key="2">
    <source>
        <dbReference type="ARBA" id="ARBA00022692"/>
    </source>
</evidence>
<dbReference type="PANTHER" id="PTHR42729">
    <property type="entry name" value="OLIGO/DIPEPTIDE TRANSPORT, PERMEASE PROTEIN (DPPC-2)"/>
    <property type="match status" value="1"/>
</dbReference>
<protein>
    <submittedName>
        <fullName evidence="8">ABC transporter permease subunit</fullName>
    </submittedName>
</protein>
<feature type="transmembrane region" description="Helical" evidence="5">
    <location>
        <begin position="231"/>
        <end position="255"/>
    </location>
</feature>
<proteinExistence type="inferred from homology"/>
<feature type="domain" description="ABC transmembrane type-1" evidence="6">
    <location>
        <begin position="109"/>
        <end position="306"/>
    </location>
</feature>
<accession>A0AAJ5ZHS0</accession>
<evidence type="ECO:0000256" key="5">
    <source>
        <dbReference type="RuleBase" id="RU363032"/>
    </source>
</evidence>
<dbReference type="Proteomes" id="UP001219901">
    <property type="component" value="Chromosome"/>
</dbReference>
<dbReference type="AlphaFoldDB" id="A0AAJ5ZHS0"/>
<comment type="subcellular location">
    <subcellularLocation>
        <location evidence="5">Cell membrane</location>
        <topology evidence="5">Multi-pass membrane protein</topology>
    </subcellularLocation>
    <subcellularLocation>
        <location evidence="1">Membrane</location>
        <topology evidence="1">Multi-pass membrane protein</topology>
    </subcellularLocation>
</comment>
<keyword evidence="2 5" id="KW-0812">Transmembrane</keyword>
<dbReference type="InterPro" id="IPR000515">
    <property type="entry name" value="MetI-like"/>
</dbReference>
<evidence type="ECO:0000256" key="4">
    <source>
        <dbReference type="ARBA" id="ARBA00023136"/>
    </source>
</evidence>
<evidence type="ECO:0000256" key="1">
    <source>
        <dbReference type="ARBA" id="ARBA00004141"/>
    </source>
</evidence>
<sequence>MTENIAPQIQQDLARGGWGQFNEERVTPIKKYALRNPSLIVGLVLLFGMLFLVGIGHVLYDTEQFRPLSAPTRLGPTLSHELRDGTTAAFPFGTDTQGRDLMAVAILGTPLTLRIGLIAGAVAIGLGTVAAFLAAYYRGVVDGAIRSVVDVGLAMPALLILILVRINIGRELSTDELGIAIGLTSWVFPARTIRSQVLVMREQAYVELSRLSGTSGMGIIFKEMLPNLIPYITASLVGSVAGAILASIGLEAIGLGNLSDPTLGMTIYWNIQFSSITLGMWWWWLPPLAAIVIVFVSLFLISSGLDEWSNPRLRKRV</sequence>
<reference evidence="8" key="2">
    <citation type="journal article" date="2023" name="Nat. Commun.">
        <title>Cultivation of marine bacteria of the SAR202 clade.</title>
        <authorList>
            <person name="Lim Y."/>
            <person name="Seo J.H."/>
            <person name="Giovannoni S.J."/>
            <person name="Kang I."/>
            <person name="Cho J.C."/>
        </authorList>
    </citation>
    <scope>NUCLEOTIDE SEQUENCE</scope>
    <source>
        <strain evidence="8">JH1073</strain>
    </source>
</reference>
<keyword evidence="4 5" id="KW-0472">Membrane</keyword>
<keyword evidence="9" id="KW-1185">Reference proteome</keyword>
<dbReference type="PROSITE" id="PS50928">
    <property type="entry name" value="ABC_TM1"/>
    <property type="match status" value="1"/>
</dbReference>
<comment type="similarity">
    <text evidence="5">Belongs to the binding-protein-dependent transport system permease family.</text>
</comment>
<evidence type="ECO:0000256" key="3">
    <source>
        <dbReference type="ARBA" id="ARBA00022989"/>
    </source>
</evidence>
<name>A0AAJ5ZHS0_9CHLR</name>
<dbReference type="GO" id="GO:0005886">
    <property type="term" value="C:plasma membrane"/>
    <property type="evidence" value="ECO:0007669"/>
    <property type="project" value="UniProtKB-SubCell"/>
</dbReference>
<evidence type="ECO:0000313" key="8">
    <source>
        <dbReference type="EMBL" id="WFG39615.1"/>
    </source>
</evidence>
<dbReference type="InterPro" id="IPR035906">
    <property type="entry name" value="MetI-like_sf"/>
</dbReference>
<dbReference type="Gene3D" id="1.10.3720.10">
    <property type="entry name" value="MetI-like"/>
    <property type="match status" value="1"/>
</dbReference>
<dbReference type="PANTHER" id="PTHR42729:SF1">
    <property type="entry name" value="OLIGO_DIPEPTIDE TRANSPORT, PERMEASE PROTEIN (DPPC-2)"/>
    <property type="match status" value="1"/>
</dbReference>
<keyword evidence="5" id="KW-0813">Transport</keyword>
<dbReference type="EMBL" id="WMBE01000001">
    <property type="protein sequence ID" value="MDG0865638.1"/>
    <property type="molecule type" value="Genomic_DNA"/>
</dbReference>
<reference evidence="9" key="3">
    <citation type="submission" date="2023-06" db="EMBL/GenBank/DDBJ databases">
        <title>Pangenomics reveal diversification of enzyme families and niche specialization in globally abundant SAR202 bacteria.</title>
        <authorList>
            <person name="Saw J.H.W."/>
        </authorList>
    </citation>
    <scope>NUCLEOTIDE SEQUENCE [LARGE SCALE GENOMIC DNA]</scope>
    <source>
        <strain evidence="9">JH1073</strain>
    </source>
</reference>
<evidence type="ECO:0000313" key="7">
    <source>
        <dbReference type="EMBL" id="MDG0865638.1"/>
    </source>
</evidence>
<dbReference type="EMBL" id="CP046147">
    <property type="protein sequence ID" value="WFG39615.1"/>
    <property type="molecule type" value="Genomic_DNA"/>
</dbReference>
<dbReference type="Pfam" id="PF00528">
    <property type="entry name" value="BPD_transp_1"/>
    <property type="match status" value="1"/>
</dbReference>
<gene>
    <name evidence="7" type="ORF">GKO46_00940</name>
    <name evidence="8" type="ORF">GKO48_08285</name>
</gene>
<dbReference type="Proteomes" id="UP001321249">
    <property type="component" value="Unassembled WGS sequence"/>
</dbReference>
<dbReference type="RefSeq" id="WP_342823496.1">
    <property type="nucleotide sequence ID" value="NZ_CP046146.1"/>
</dbReference>
<keyword evidence="3 5" id="KW-1133">Transmembrane helix</keyword>
<feature type="transmembrane region" description="Helical" evidence="5">
    <location>
        <begin position="39"/>
        <end position="60"/>
    </location>
</feature>
<dbReference type="GO" id="GO:0055085">
    <property type="term" value="P:transmembrane transport"/>
    <property type="evidence" value="ECO:0007669"/>
    <property type="project" value="InterPro"/>
</dbReference>
<evidence type="ECO:0000259" key="6">
    <source>
        <dbReference type="PROSITE" id="PS50928"/>
    </source>
</evidence>
<feature type="transmembrane region" description="Helical" evidence="5">
    <location>
        <begin position="290"/>
        <end position="308"/>
    </location>
</feature>
<evidence type="ECO:0000313" key="10">
    <source>
        <dbReference type="Proteomes" id="UP001321249"/>
    </source>
</evidence>
<evidence type="ECO:0000313" key="9">
    <source>
        <dbReference type="Proteomes" id="UP001219901"/>
    </source>
</evidence>
<feature type="transmembrane region" description="Helical" evidence="5">
    <location>
        <begin position="115"/>
        <end position="136"/>
    </location>
</feature>
<organism evidence="8 9">
    <name type="scientific">Candidatus Lucifugimonas marina</name>
    <dbReference type="NCBI Taxonomy" id="3038979"/>
    <lineage>
        <taxon>Bacteria</taxon>
        <taxon>Bacillati</taxon>
        <taxon>Chloroflexota</taxon>
        <taxon>Dehalococcoidia</taxon>
        <taxon>SAR202 cluster</taxon>
        <taxon>Candidatus Lucifugimonadales</taxon>
        <taxon>Candidatus Lucifugimonadaceae</taxon>
        <taxon>Candidatus Lucifugimonas</taxon>
    </lineage>
</organism>
<dbReference type="CDD" id="cd06261">
    <property type="entry name" value="TM_PBP2"/>
    <property type="match status" value="1"/>
</dbReference>